<reference evidence="1 2" key="1">
    <citation type="journal article" date="2016" name="Nat. Biotechnol.">
        <title>Measurement of bacterial replication rates in microbial communities.</title>
        <authorList>
            <person name="Brown C.T."/>
            <person name="Olm M.R."/>
            <person name="Thomas B.C."/>
            <person name="Banfield J.F."/>
        </authorList>
    </citation>
    <scope>NUCLEOTIDE SEQUENCE [LARGE SCALE GENOMIC DNA]</scope>
    <source>
        <strain evidence="1">CAG:67_53_122</strain>
    </source>
</reference>
<dbReference type="GeneID" id="73802718"/>
<dbReference type="RefSeq" id="WP_004328302.1">
    <property type="nucleotide sequence ID" value="NZ_BAAFKT010000014.1"/>
</dbReference>
<gene>
    <name evidence="1" type="ORF">BHV66_04965</name>
</gene>
<dbReference type="EMBL" id="MNQH01000025">
    <property type="protein sequence ID" value="OKY94699.1"/>
    <property type="molecule type" value="Genomic_DNA"/>
</dbReference>
<comment type="caution">
    <text evidence="1">The sequence shown here is derived from an EMBL/GenBank/DDBJ whole genome shotgun (WGS) entry which is preliminary data.</text>
</comment>
<dbReference type="Proteomes" id="UP000187417">
    <property type="component" value="Unassembled WGS sequence"/>
</dbReference>
<evidence type="ECO:0000313" key="1">
    <source>
        <dbReference type="EMBL" id="OKY94699.1"/>
    </source>
</evidence>
<protein>
    <submittedName>
        <fullName evidence="1">DUF4924 domain-containing protein</fullName>
    </submittedName>
</protein>
<organism evidence="1 2">
    <name type="scientific">Alistipes putredinis</name>
    <dbReference type="NCBI Taxonomy" id="28117"/>
    <lineage>
        <taxon>Bacteria</taxon>
        <taxon>Pseudomonadati</taxon>
        <taxon>Bacteroidota</taxon>
        <taxon>Bacteroidia</taxon>
        <taxon>Bacteroidales</taxon>
        <taxon>Rikenellaceae</taxon>
        <taxon>Alistipes</taxon>
    </lineage>
</organism>
<dbReference type="InterPro" id="IPR032574">
    <property type="entry name" value="DUF4924"/>
</dbReference>
<name>A0A1Q6F719_9BACT</name>
<dbReference type="AlphaFoldDB" id="A0A1Q6F719"/>
<accession>A0A1Q6F719</accession>
<sequence length="187" mass="21629">MDIALAKRRENIAEYILYLWQIEDLLRALQFSPEAIYSQLIAPRGIEEGQRHNYLLWYMDIANLLREEGKEEKGHLEHTLHLIGDLNDLHLQLMKLPIGEHYRQTFAKLEPELPRLRAVLGREMSDIELCFRALYAAMLYRIKGEGGKSAVSDTIEYVSPVIAELADMYGKVERGEADLFKDTAPER</sequence>
<dbReference type="STRING" id="28117.BHV66_04965"/>
<proteinExistence type="predicted"/>
<evidence type="ECO:0000313" key="2">
    <source>
        <dbReference type="Proteomes" id="UP000187417"/>
    </source>
</evidence>
<dbReference type="Pfam" id="PF16271">
    <property type="entry name" value="DUF4924"/>
    <property type="match status" value="1"/>
</dbReference>